<evidence type="ECO:0000256" key="1">
    <source>
        <dbReference type="ARBA" id="ARBA00022729"/>
    </source>
</evidence>
<evidence type="ECO:0000313" key="4">
    <source>
        <dbReference type="EMBL" id="MDX2298020.1"/>
    </source>
</evidence>
<comment type="caution">
    <text evidence="3">The sequence shown here is derived from an EMBL/GenBank/DDBJ whole genome shotgun (WGS) entry which is preliminary data.</text>
</comment>
<proteinExistence type="predicted"/>
<name>A0ABU4KJL4_9ACTN</name>
<keyword evidence="1 2" id="KW-0732">Signal</keyword>
<dbReference type="RefSeq" id="WP_319014107.1">
    <property type="nucleotide sequence ID" value="NZ_JAWJZF010000547.1"/>
</dbReference>
<evidence type="ECO:0000256" key="2">
    <source>
        <dbReference type="SAM" id="SignalP"/>
    </source>
</evidence>
<keyword evidence="5" id="KW-1185">Reference proteome</keyword>
<dbReference type="InterPro" id="IPR013517">
    <property type="entry name" value="FG-GAP"/>
</dbReference>
<dbReference type="EMBL" id="JAWJZF010000547">
    <property type="protein sequence ID" value="MDX2297999.1"/>
    <property type="molecule type" value="Genomic_DNA"/>
</dbReference>
<evidence type="ECO:0000313" key="5">
    <source>
        <dbReference type="Proteomes" id="UP001278571"/>
    </source>
</evidence>
<protein>
    <submittedName>
        <fullName evidence="3">VCBS repeat-containing protein</fullName>
    </submittedName>
</protein>
<dbReference type="Proteomes" id="UP001278571">
    <property type="component" value="Unassembled WGS sequence"/>
</dbReference>
<reference evidence="3 5" key="1">
    <citation type="submission" date="2023-10" db="EMBL/GenBank/DDBJ databases">
        <authorList>
            <person name="Wang X.X."/>
        </authorList>
    </citation>
    <scope>NUCLEOTIDE SEQUENCE [LARGE SCALE GENOMIC DNA]</scope>
    <source>
        <strain evidence="3 5">NBRC 12816</strain>
    </source>
</reference>
<dbReference type="Gene3D" id="2.130.10.130">
    <property type="entry name" value="Integrin alpha, N-terminal"/>
    <property type="match status" value="1"/>
</dbReference>
<accession>A0ABU4KJL4</accession>
<dbReference type="Pfam" id="PF13517">
    <property type="entry name" value="FG-GAP_3"/>
    <property type="match status" value="1"/>
</dbReference>
<feature type="signal peptide" evidence="2">
    <location>
        <begin position="1"/>
        <end position="27"/>
    </location>
</feature>
<dbReference type="PANTHER" id="PTHR46580:SF4">
    <property type="entry name" value="ATP_GTP-BINDING PROTEIN"/>
    <property type="match status" value="1"/>
</dbReference>
<dbReference type="InterPro" id="IPR028994">
    <property type="entry name" value="Integrin_alpha_N"/>
</dbReference>
<dbReference type="SUPFAM" id="SSF69318">
    <property type="entry name" value="Integrin alpha N-terminal domain"/>
    <property type="match status" value="1"/>
</dbReference>
<dbReference type="PANTHER" id="PTHR46580">
    <property type="entry name" value="SENSOR KINASE-RELATED"/>
    <property type="match status" value="1"/>
</dbReference>
<evidence type="ECO:0000313" key="3">
    <source>
        <dbReference type="EMBL" id="MDX2297999.1"/>
    </source>
</evidence>
<feature type="chain" id="PRO_5045032693" evidence="2">
    <location>
        <begin position="28"/>
        <end position="574"/>
    </location>
</feature>
<sequence length="574" mass="60692">MRRTIALGGTAALLLAGLVSGASTAAADDWYPMFDVSDRVVQPGTWPAEVSPNGVSWDGPFEGTLVYAFSKAPLTDPTWAKGGFPAGLSLQNEGCQARTGVTGVYTCPVTDENPYSSRLGVEAAAEAADGTTLHYGFVYVPRGGDLARAVKEAQTVDLLLEDGRHAARTVTVKTAEHVAQNTIQLSTPPVAVGTTVTHTAKVHAVDKGRLEIGFEPGEGMRHWEEGELQVGITDVRQDSGTTECDLSSGYLAADGVTCEIDPGTAGPVDVTISYTVKATPSAAAWRIGTYAMFQVYDNGEQNPETRSEFVVQSSRPVPTHYAMVSRDKSGLLHWHHGTGKASAPFYEWSETVGRGWGIYNAVTKLAPITIEAEGGGVVARDTSGVLWSYRTTGNWYEPLTSRVRVGSGWGIYNQLVGVGDVSGDGRPDMIARDASGVLWLYKGTTSTTAPFATRVRVGGGWGIYNQFTGAGDLNGDGRADLIARDTAGVLWLYPATGRADVPYGTRVRVGSGWQGYSLVSSPGDLTDDGRADLVARDGSGNVYLYQGTGKAAAPYLGRVKISLGEGVSSLNALF</sequence>
<gene>
    <name evidence="3" type="ORF">R2363_38245</name>
    <name evidence="4" type="ORF">R2363_38360</name>
</gene>
<dbReference type="EMBL" id="JAWJZF010000547">
    <property type="protein sequence ID" value="MDX2298020.1"/>
    <property type="molecule type" value="Genomic_DNA"/>
</dbReference>
<organism evidence="3 5">
    <name type="scientific">Streptomyces roseolus</name>
    <dbReference type="NCBI Taxonomy" id="67358"/>
    <lineage>
        <taxon>Bacteria</taxon>
        <taxon>Bacillati</taxon>
        <taxon>Actinomycetota</taxon>
        <taxon>Actinomycetes</taxon>
        <taxon>Kitasatosporales</taxon>
        <taxon>Streptomycetaceae</taxon>
        <taxon>Streptomyces</taxon>
    </lineage>
</organism>